<accession>A0A8A1MJI9</accession>
<protein>
    <submittedName>
        <fullName evidence="1">Uncharacterized protein</fullName>
    </submittedName>
</protein>
<reference evidence="1" key="1">
    <citation type="submission" date="2021-01" db="EMBL/GenBank/DDBJ databases">
        <title>Chromosome-level genome assembly of a human fungal pathogen reveals clustering of transcriptionally co-regulated genes.</title>
        <authorList>
            <person name="Voorhies M."/>
            <person name="Cohen S."/>
            <person name="Shea T.P."/>
            <person name="Petrus S."/>
            <person name="Munoz J.F."/>
            <person name="Poplawski S."/>
            <person name="Goldman W.E."/>
            <person name="Michael T."/>
            <person name="Cuomo C.A."/>
            <person name="Sil A."/>
            <person name="Beyhan S."/>
        </authorList>
    </citation>
    <scope>NUCLEOTIDE SEQUENCE</scope>
    <source>
        <strain evidence="1">WU24</strain>
    </source>
</reference>
<dbReference type="VEuPathDB" id="FungiDB:I7I51_06920"/>
<dbReference type="Proteomes" id="UP000663671">
    <property type="component" value="Chromosome 3"/>
</dbReference>
<proteinExistence type="predicted"/>
<organism evidence="1 2">
    <name type="scientific">Ajellomyces capsulatus</name>
    <name type="common">Darling's disease fungus</name>
    <name type="synonym">Histoplasma capsulatum</name>
    <dbReference type="NCBI Taxonomy" id="5037"/>
    <lineage>
        <taxon>Eukaryota</taxon>
        <taxon>Fungi</taxon>
        <taxon>Dikarya</taxon>
        <taxon>Ascomycota</taxon>
        <taxon>Pezizomycotina</taxon>
        <taxon>Eurotiomycetes</taxon>
        <taxon>Eurotiomycetidae</taxon>
        <taxon>Onygenales</taxon>
        <taxon>Ajellomycetaceae</taxon>
        <taxon>Histoplasma</taxon>
    </lineage>
</organism>
<dbReference type="EMBL" id="CP069115">
    <property type="protein sequence ID" value="QSS66069.1"/>
    <property type="molecule type" value="Genomic_DNA"/>
</dbReference>
<dbReference type="AlphaFoldDB" id="A0A8A1MJI9"/>
<name>A0A8A1MJI9_AJECA</name>
<evidence type="ECO:0000313" key="2">
    <source>
        <dbReference type="Proteomes" id="UP000663671"/>
    </source>
</evidence>
<evidence type="ECO:0000313" key="1">
    <source>
        <dbReference type="EMBL" id="QSS66069.1"/>
    </source>
</evidence>
<sequence>MGVDGCGECCSIGRRSIGQCDETMIPSTWSVNGRNGSADEPQCRGSRLVFHGCWKVILRPFSVVVWSAGKIQMAPLEYLQNFITTELTSWNLSTSDYDKERP</sequence>
<gene>
    <name evidence="1" type="ORF">I7I51_06920</name>
</gene>